<name>A0A286U6Y3_9AGAM</name>
<dbReference type="InterPro" id="IPR036396">
    <property type="entry name" value="Cyt_P450_sf"/>
</dbReference>
<dbReference type="InterPro" id="IPR017972">
    <property type="entry name" value="Cyt_P450_CS"/>
</dbReference>
<dbReference type="AlphaFoldDB" id="A0A286U6Y3"/>
<dbReference type="PROSITE" id="PS00086">
    <property type="entry name" value="CYTOCHROME_P450"/>
    <property type="match status" value="1"/>
</dbReference>
<dbReference type="PANTHER" id="PTHR46206">
    <property type="entry name" value="CYTOCHROME P450"/>
    <property type="match status" value="1"/>
</dbReference>
<dbReference type="Gene3D" id="1.10.630.10">
    <property type="entry name" value="Cytochrome P450"/>
    <property type="match status" value="1"/>
</dbReference>
<evidence type="ECO:0000256" key="2">
    <source>
        <dbReference type="ARBA" id="ARBA00010617"/>
    </source>
</evidence>
<evidence type="ECO:0000313" key="9">
    <source>
        <dbReference type="EMBL" id="PAV15333.1"/>
    </source>
</evidence>
<sequence>MDANSSALAGSLFTTLPGPLLEMIDNIFKSDNYRTPIWASGSLLALSTIYYYNSKKSINVPAIGPENWFLSYWGAREYFKDDRKMLQEGYKKYKERTFKVPQYDRWLVVVNSPKLVDEIRLAPDHILSITEGTDEQFATKFTFGMPLTGDHRIVPVIRTQLTQNIGNLFDEYFEEITNGCDEFIGYKYDEWVSINSINMVARVVFRAINRIFVGLPFCRNDDFMQVNIEHAFKLAKARHTIERFPIFMRDIVAYLVSDLPPTTRKAYKILGPMIEERLRHVEETDGDWPDKPNDLLQWFIDITKPGERNVMKHIYDILVMNFAAIHTSSNTLSTALLYLAAAPENLGPLREEVESIIDKEGWSKSSMQKMWKVDSFLRETLRCRGVEPLTMFRKVVTDYKMSDGTFLPKGTLLAVNQAAAHRNDVTYDRPDEFRPFRFADLRNSSQGESTRNQMVATSSEFLAFGHGRHACPGRFFAANELKAMLAYIILNYDVKLPEAKQVSDPLEADQGSPILFRRRQT</sequence>
<proteinExistence type="inferred from homology"/>
<dbReference type="InterPro" id="IPR001128">
    <property type="entry name" value="Cyt_P450"/>
</dbReference>
<evidence type="ECO:0000256" key="7">
    <source>
        <dbReference type="PIRSR" id="PIRSR602401-1"/>
    </source>
</evidence>
<dbReference type="STRING" id="2282107.A0A286U6Y3"/>
<dbReference type="OrthoDB" id="1844152at2759"/>
<comment type="similarity">
    <text evidence="2 8">Belongs to the cytochrome P450 family.</text>
</comment>
<evidence type="ECO:0000256" key="6">
    <source>
        <dbReference type="ARBA" id="ARBA00023033"/>
    </source>
</evidence>
<keyword evidence="4 8" id="KW-0560">Oxidoreductase</keyword>
<evidence type="ECO:0000256" key="5">
    <source>
        <dbReference type="ARBA" id="ARBA00023004"/>
    </source>
</evidence>
<dbReference type="GO" id="GO:0005506">
    <property type="term" value="F:iron ion binding"/>
    <property type="evidence" value="ECO:0007669"/>
    <property type="project" value="InterPro"/>
</dbReference>
<feature type="binding site" description="axial binding residue" evidence="7">
    <location>
        <position position="471"/>
    </location>
    <ligand>
        <name>heme</name>
        <dbReference type="ChEBI" id="CHEBI:30413"/>
    </ligand>
    <ligandPart>
        <name>Fe</name>
        <dbReference type="ChEBI" id="CHEBI:18248"/>
    </ligandPart>
</feature>
<dbReference type="InParanoid" id="A0A286U6Y3"/>
<dbReference type="EMBL" id="NBII01000010">
    <property type="protein sequence ID" value="PAV15333.1"/>
    <property type="molecule type" value="Genomic_DNA"/>
</dbReference>
<dbReference type="CDD" id="cd11041">
    <property type="entry name" value="CYP503A1-like"/>
    <property type="match status" value="1"/>
</dbReference>
<dbReference type="InterPro" id="IPR002401">
    <property type="entry name" value="Cyt_P450_E_grp-I"/>
</dbReference>
<dbReference type="PANTHER" id="PTHR46206:SF1">
    <property type="entry name" value="P450, PUTATIVE (EUROFUNG)-RELATED"/>
    <property type="match status" value="1"/>
</dbReference>
<reference evidence="9 10" key="1">
    <citation type="journal article" date="2017" name="Mol. Ecol.">
        <title>Comparative and population genomic landscape of Phellinus noxius: A hypervariable fungus causing root rot in trees.</title>
        <authorList>
            <person name="Chung C.L."/>
            <person name="Lee T.J."/>
            <person name="Akiba M."/>
            <person name="Lee H.H."/>
            <person name="Kuo T.H."/>
            <person name="Liu D."/>
            <person name="Ke H.M."/>
            <person name="Yokoi T."/>
            <person name="Roa M.B."/>
            <person name="Lu M.J."/>
            <person name="Chang Y.Y."/>
            <person name="Ann P.J."/>
            <person name="Tsai J.N."/>
            <person name="Chen C.Y."/>
            <person name="Tzean S.S."/>
            <person name="Ota Y."/>
            <person name="Hattori T."/>
            <person name="Sahashi N."/>
            <person name="Liou R.F."/>
            <person name="Kikuchi T."/>
            <person name="Tsai I.J."/>
        </authorList>
    </citation>
    <scope>NUCLEOTIDE SEQUENCE [LARGE SCALE GENOMIC DNA]</scope>
    <source>
        <strain evidence="9 10">FFPRI411160</strain>
    </source>
</reference>
<dbReference type="PRINTS" id="PR00463">
    <property type="entry name" value="EP450I"/>
</dbReference>
<dbReference type="SUPFAM" id="SSF48264">
    <property type="entry name" value="Cytochrome P450"/>
    <property type="match status" value="1"/>
</dbReference>
<keyword evidence="10" id="KW-1185">Reference proteome</keyword>
<dbReference type="GO" id="GO:0016705">
    <property type="term" value="F:oxidoreductase activity, acting on paired donors, with incorporation or reduction of molecular oxygen"/>
    <property type="evidence" value="ECO:0007669"/>
    <property type="project" value="InterPro"/>
</dbReference>
<keyword evidence="7 8" id="KW-0349">Heme</keyword>
<evidence type="ECO:0000313" key="10">
    <source>
        <dbReference type="Proteomes" id="UP000217199"/>
    </source>
</evidence>
<keyword evidence="6 8" id="KW-0503">Monooxygenase</keyword>
<keyword evidence="3 7" id="KW-0479">Metal-binding</keyword>
<dbReference type="Proteomes" id="UP000217199">
    <property type="component" value="Unassembled WGS sequence"/>
</dbReference>
<protein>
    <submittedName>
        <fullName evidence="9">Cytochrome P450</fullName>
    </submittedName>
</protein>
<dbReference type="GO" id="GO:0020037">
    <property type="term" value="F:heme binding"/>
    <property type="evidence" value="ECO:0007669"/>
    <property type="project" value="InterPro"/>
</dbReference>
<keyword evidence="5 7" id="KW-0408">Iron</keyword>
<organism evidence="9 10">
    <name type="scientific">Pyrrhoderma noxium</name>
    <dbReference type="NCBI Taxonomy" id="2282107"/>
    <lineage>
        <taxon>Eukaryota</taxon>
        <taxon>Fungi</taxon>
        <taxon>Dikarya</taxon>
        <taxon>Basidiomycota</taxon>
        <taxon>Agaricomycotina</taxon>
        <taxon>Agaricomycetes</taxon>
        <taxon>Hymenochaetales</taxon>
        <taxon>Hymenochaetaceae</taxon>
        <taxon>Pyrrhoderma</taxon>
    </lineage>
</organism>
<comment type="caution">
    <text evidence="9">The sequence shown here is derived from an EMBL/GenBank/DDBJ whole genome shotgun (WGS) entry which is preliminary data.</text>
</comment>
<gene>
    <name evidence="9" type="ORF">PNOK_0909500</name>
</gene>
<evidence type="ECO:0000256" key="4">
    <source>
        <dbReference type="ARBA" id="ARBA00023002"/>
    </source>
</evidence>
<dbReference type="PRINTS" id="PR00385">
    <property type="entry name" value="P450"/>
</dbReference>
<accession>A0A286U6Y3</accession>
<evidence type="ECO:0000256" key="8">
    <source>
        <dbReference type="RuleBase" id="RU000461"/>
    </source>
</evidence>
<dbReference type="Pfam" id="PF00067">
    <property type="entry name" value="p450"/>
    <property type="match status" value="1"/>
</dbReference>
<evidence type="ECO:0000256" key="1">
    <source>
        <dbReference type="ARBA" id="ARBA00001971"/>
    </source>
</evidence>
<evidence type="ECO:0000256" key="3">
    <source>
        <dbReference type="ARBA" id="ARBA00022723"/>
    </source>
</evidence>
<comment type="cofactor">
    <cofactor evidence="1 7">
        <name>heme</name>
        <dbReference type="ChEBI" id="CHEBI:30413"/>
    </cofactor>
</comment>
<dbReference type="GO" id="GO:0004497">
    <property type="term" value="F:monooxygenase activity"/>
    <property type="evidence" value="ECO:0007669"/>
    <property type="project" value="UniProtKB-KW"/>
</dbReference>